<proteinExistence type="predicted"/>
<name>A0A0E3JQL6_CLOSL</name>
<dbReference type="HOGENOM" id="CLU_096748_0_0_9"/>
<sequence>MKKKNSIFLTIFFIIGSILLISDFSLASKGWDPFDDILQITNSKTVEYGITATFITDKNGEKVCNDILKKMNFIDAKNKSVLKNEKKYCIEFGKNNTNGYIETMKYENHNVITISLVEKSSNNLLSDMKRDLEKCIDDRNVTVKYYQYLKSEVYADVDTTNDKILKVLKNHGASNITTVALKNGYSSTVYTGLYDAMQSNGKLMDFNYAVCKYNSGNYIIMGTPEIFMTY</sequence>
<dbReference type="KEGG" id="csq:CSCA_3910"/>
<accession>A0A0E3JQL6</accession>
<organism evidence="1 2">
    <name type="scientific">Clostridium scatologenes</name>
    <dbReference type="NCBI Taxonomy" id="1548"/>
    <lineage>
        <taxon>Bacteria</taxon>
        <taxon>Bacillati</taxon>
        <taxon>Bacillota</taxon>
        <taxon>Clostridia</taxon>
        <taxon>Eubacteriales</taxon>
        <taxon>Clostridiaceae</taxon>
        <taxon>Clostridium</taxon>
    </lineage>
</organism>
<dbReference type="Proteomes" id="UP000033115">
    <property type="component" value="Chromosome"/>
</dbReference>
<evidence type="ECO:0000313" key="2">
    <source>
        <dbReference type="Proteomes" id="UP000033115"/>
    </source>
</evidence>
<dbReference type="STRING" id="1548.CSCA_3910"/>
<dbReference type="RefSeq" id="WP_029159209.1">
    <property type="nucleotide sequence ID" value="NZ_CP009933.1"/>
</dbReference>
<keyword evidence="2" id="KW-1185">Reference proteome</keyword>
<dbReference type="EMBL" id="CP009933">
    <property type="protein sequence ID" value="AKA71035.1"/>
    <property type="molecule type" value="Genomic_DNA"/>
</dbReference>
<dbReference type="SUPFAM" id="SSF143842">
    <property type="entry name" value="YwmB-like"/>
    <property type="match status" value="1"/>
</dbReference>
<dbReference type="AlphaFoldDB" id="A0A0E3JQL6"/>
<reference evidence="1 2" key="1">
    <citation type="journal article" date="2015" name="J. Biotechnol.">
        <title>Complete genome sequence of a malodorant-producing acetogen, Clostridium scatologenes ATCC 25775(T).</title>
        <authorList>
            <person name="Zhu Z."/>
            <person name="Guo T."/>
            <person name="Zheng H."/>
            <person name="Song T."/>
            <person name="Ouyang P."/>
            <person name="Xie J."/>
        </authorList>
    </citation>
    <scope>NUCLEOTIDE SEQUENCE [LARGE SCALE GENOMIC DNA]</scope>
    <source>
        <strain evidence="1 2">ATCC 25775</strain>
    </source>
</reference>
<gene>
    <name evidence="1" type="ORF">CSCA_3910</name>
</gene>
<evidence type="ECO:0008006" key="3">
    <source>
        <dbReference type="Google" id="ProtNLM"/>
    </source>
</evidence>
<protein>
    <recommendedName>
        <fullName evidence="3">TATA-box binding protein</fullName>
    </recommendedName>
</protein>
<dbReference type="InterPro" id="IPR036209">
    <property type="entry name" value="YwmB-like_sf"/>
</dbReference>
<evidence type="ECO:0000313" key="1">
    <source>
        <dbReference type="EMBL" id="AKA71035.1"/>
    </source>
</evidence>